<comment type="subcellular location">
    <subcellularLocation>
        <location evidence="1">Cell membrane</location>
        <topology evidence="1">Multi-pass membrane protein</topology>
    </subcellularLocation>
</comment>
<dbReference type="Pfam" id="PF12036">
    <property type="entry name" value="DUF3522"/>
    <property type="match status" value="1"/>
</dbReference>
<keyword evidence="9" id="KW-0732">Signal</keyword>
<keyword evidence="7" id="KW-1015">Disulfide bond</keyword>
<accession>A0A6P7GAP4</accession>
<feature type="transmembrane region" description="Helical" evidence="8">
    <location>
        <begin position="739"/>
        <end position="761"/>
    </location>
</feature>
<comment type="similarity">
    <text evidence="2">Belongs to the TMEM8 family.</text>
</comment>
<dbReference type="GO" id="GO:0005886">
    <property type="term" value="C:plasma membrane"/>
    <property type="evidence" value="ECO:0007669"/>
    <property type="project" value="UniProtKB-SubCell"/>
</dbReference>
<evidence type="ECO:0000256" key="3">
    <source>
        <dbReference type="ARBA" id="ARBA00022475"/>
    </source>
</evidence>
<organism evidence="13">
    <name type="scientific">Diabrotica virgifera virgifera</name>
    <name type="common">western corn rootworm</name>
    <dbReference type="NCBI Taxonomy" id="50390"/>
    <lineage>
        <taxon>Eukaryota</taxon>
        <taxon>Metazoa</taxon>
        <taxon>Ecdysozoa</taxon>
        <taxon>Arthropoda</taxon>
        <taxon>Hexapoda</taxon>
        <taxon>Insecta</taxon>
        <taxon>Pterygota</taxon>
        <taxon>Neoptera</taxon>
        <taxon>Endopterygota</taxon>
        <taxon>Coleoptera</taxon>
        <taxon>Polyphaga</taxon>
        <taxon>Cucujiformia</taxon>
        <taxon>Chrysomeloidea</taxon>
        <taxon>Chrysomelidae</taxon>
        <taxon>Galerucinae</taxon>
        <taxon>Diabroticina</taxon>
        <taxon>Diabroticites</taxon>
        <taxon>Diabrotica</taxon>
    </lineage>
</organism>
<dbReference type="InParanoid" id="A0A6P7GAP4"/>
<dbReference type="PROSITE" id="PS00022">
    <property type="entry name" value="EGF_1"/>
    <property type="match status" value="1"/>
</dbReference>
<dbReference type="PANTHER" id="PTHR14319">
    <property type="entry name" value="FIVE-SPAN TRANSMEMBRANE PROTEIN M83"/>
    <property type="match status" value="1"/>
</dbReference>
<feature type="transmembrane region" description="Helical" evidence="8">
    <location>
        <begin position="767"/>
        <end position="786"/>
    </location>
</feature>
<keyword evidence="5 8" id="KW-1133">Transmembrane helix</keyword>
<feature type="transmembrane region" description="Helical" evidence="8">
    <location>
        <begin position="707"/>
        <end position="727"/>
    </location>
</feature>
<keyword evidence="3" id="KW-1003">Cell membrane</keyword>
<feature type="transmembrane region" description="Helical" evidence="8">
    <location>
        <begin position="590"/>
        <end position="612"/>
    </location>
</feature>
<dbReference type="KEGG" id="dvv:114335818"/>
<feature type="domain" description="EGF-like" evidence="10">
    <location>
        <begin position="542"/>
        <end position="582"/>
    </location>
</feature>
<feature type="disulfide bond" evidence="7">
    <location>
        <begin position="572"/>
        <end position="581"/>
    </location>
</feature>
<gene>
    <name evidence="13" type="primary">LOC114335818</name>
</gene>
<evidence type="ECO:0000256" key="7">
    <source>
        <dbReference type="PROSITE-ProRule" id="PRU00076"/>
    </source>
</evidence>
<dbReference type="EnsemblMetazoa" id="XM_028286107.2">
    <property type="protein sequence ID" value="XP_028141908.1"/>
    <property type="gene ID" value="LOC114335818"/>
</dbReference>
<reference evidence="11" key="2">
    <citation type="submission" date="2025-05" db="UniProtKB">
        <authorList>
            <consortium name="EnsemblMetazoa"/>
        </authorList>
    </citation>
    <scope>IDENTIFICATION</scope>
</reference>
<dbReference type="PROSITE" id="PS50026">
    <property type="entry name" value="EGF_3"/>
    <property type="match status" value="1"/>
</dbReference>
<evidence type="ECO:0000313" key="12">
    <source>
        <dbReference type="Proteomes" id="UP001652700"/>
    </source>
</evidence>
<evidence type="ECO:0000313" key="13">
    <source>
        <dbReference type="RefSeq" id="XP_028141908.1"/>
    </source>
</evidence>
<feature type="transmembrane region" description="Helical" evidence="8">
    <location>
        <begin position="681"/>
        <end position="701"/>
    </location>
</feature>
<protein>
    <submittedName>
        <fullName evidence="13">Post-GPI attachment to proteins factor 6</fullName>
    </submittedName>
</protein>
<keyword evidence="6 8" id="KW-0472">Membrane</keyword>
<name>A0A6P7GAP4_DIAVI</name>
<dbReference type="InterPro" id="IPR000742">
    <property type="entry name" value="EGF"/>
</dbReference>
<sequence>MDKYLLCCIFAVFICNTANCTNVTITSRTVTSYLEQYKSYKDIIMIHLKIPQDTLFASFKFLAEETRMSIFPCKTRNVSLYLKHGSPPVINPDSSPLPKTFKNITRCPMYSTEIQTDKKEKFINMTSPDPGSYFVVAFLAYQDPKYNAISQQGLRADCYSNVEASLFVSKVDNPLIIVDDNLYQLIGHPNESRYFKFFVTNLNDQAVLRINNIIFPDTADRLLVRIEANKPPSAEVHHKQEFIYSTNNSGTIFFSTSPDSWHYIEYKFEGDKEDISTGNFTFQLKYISNELPEDSAYFDALQNETYFNNSFSKTFHNYKITDLVPYKHYDLIREATSETFLFSFELEQELESKLAVPINMTSAHFSLMKFRIREGTDVGGTLQFILAFKPRVLKKQYLAFTSEPENHVIVACIRRGAIEVPTWPNKCSYNGIESHSQLILNKTTENSTILVPYPESGVWYATFKLFCGECVPCHCPESCQERYEQCVIDCELTCDGSGECQQCTTNCSENIIQETECAGCDCDGPCLKSNLTCNTSLIFDIGSHPCIFGQCSRNGRCMFVVSDGVVFSTCSCMNKYRGWDCSDNSQATPYYMVVIELLLLVLSNLVFLPAVYVAFRRKYYIEAVTYFFICFFSTFYHACDAGENLINFCLVRLSALQFGDFFCAILAIWVTLIAIADLPQLLTSMCHMVGAIVLAFCTTINKTSLWVFALPVITGLLIIIVSWIFKYRKVKQRFANRNYLYYKIPIGVAVVTVGLVCYAFLQTEANYKYLHSAWHVLMAVALIIILPKPNTFLPEVIL</sequence>
<feature type="signal peptide" evidence="9">
    <location>
        <begin position="1"/>
        <end position="20"/>
    </location>
</feature>
<evidence type="ECO:0000256" key="9">
    <source>
        <dbReference type="SAM" id="SignalP"/>
    </source>
</evidence>
<feature type="chain" id="PRO_5027535811" evidence="9">
    <location>
        <begin position="21"/>
        <end position="798"/>
    </location>
</feature>
<proteinExistence type="inferred from homology"/>
<feature type="transmembrane region" description="Helical" evidence="8">
    <location>
        <begin position="658"/>
        <end position="676"/>
    </location>
</feature>
<comment type="caution">
    <text evidence="7">Lacks conserved residue(s) required for the propagation of feature annotation.</text>
</comment>
<dbReference type="FunCoup" id="A0A6P7GAP4">
    <property type="interactions" value="153"/>
</dbReference>
<dbReference type="InterPro" id="IPR021910">
    <property type="entry name" value="NGX6/PGAP6/MYMK"/>
</dbReference>
<dbReference type="Proteomes" id="UP001652700">
    <property type="component" value="Unplaced"/>
</dbReference>
<keyword evidence="12" id="KW-1185">Reference proteome</keyword>
<evidence type="ECO:0000259" key="10">
    <source>
        <dbReference type="PROSITE" id="PS50026"/>
    </source>
</evidence>
<dbReference type="AlphaFoldDB" id="A0A6P7GAP4"/>
<keyword evidence="7" id="KW-0245">EGF-like domain</keyword>
<reference evidence="13" key="1">
    <citation type="submission" date="2025-04" db="UniProtKB">
        <authorList>
            <consortium name="RefSeq"/>
        </authorList>
    </citation>
    <scope>IDENTIFICATION</scope>
    <source>
        <tissue evidence="13">Whole insect</tissue>
    </source>
</reference>
<dbReference type="PANTHER" id="PTHR14319:SF3">
    <property type="entry name" value="TRANSMEMBRANE PROTEIN-LIKE PROTEIN"/>
    <property type="match status" value="1"/>
</dbReference>
<evidence type="ECO:0000256" key="8">
    <source>
        <dbReference type="SAM" id="Phobius"/>
    </source>
</evidence>
<keyword evidence="4 8" id="KW-0812">Transmembrane</keyword>
<dbReference type="OrthoDB" id="69646at2759"/>
<evidence type="ECO:0000256" key="1">
    <source>
        <dbReference type="ARBA" id="ARBA00004651"/>
    </source>
</evidence>
<dbReference type="GeneID" id="114335818"/>
<evidence type="ECO:0000256" key="4">
    <source>
        <dbReference type="ARBA" id="ARBA00022692"/>
    </source>
</evidence>
<evidence type="ECO:0000256" key="6">
    <source>
        <dbReference type="ARBA" id="ARBA00023136"/>
    </source>
</evidence>
<dbReference type="RefSeq" id="XP_028141908.1">
    <property type="nucleotide sequence ID" value="XM_028286107.1"/>
</dbReference>
<evidence type="ECO:0000256" key="5">
    <source>
        <dbReference type="ARBA" id="ARBA00022989"/>
    </source>
</evidence>
<evidence type="ECO:0000256" key="2">
    <source>
        <dbReference type="ARBA" id="ARBA00005542"/>
    </source>
</evidence>
<feature type="transmembrane region" description="Helical" evidence="8">
    <location>
        <begin position="619"/>
        <end position="638"/>
    </location>
</feature>
<evidence type="ECO:0000313" key="11">
    <source>
        <dbReference type="EnsemblMetazoa" id="XP_028141908.1"/>
    </source>
</evidence>